<dbReference type="PANTHER" id="PTHR30625">
    <property type="entry name" value="PROTEIN TOLQ"/>
    <property type="match status" value="1"/>
</dbReference>
<keyword evidence="4 9" id="KW-0812">Transmembrane</keyword>
<evidence type="ECO:0000313" key="12">
    <source>
        <dbReference type="Proteomes" id="UP000207598"/>
    </source>
</evidence>
<evidence type="ECO:0000256" key="3">
    <source>
        <dbReference type="ARBA" id="ARBA00022475"/>
    </source>
</evidence>
<dbReference type="OrthoDB" id="4045at2"/>
<proteinExistence type="inferred from homology"/>
<dbReference type="GO" id="GO:0017038">
    <property type="term" value="P:protein import"/>
    <property type="evidence" value="ECO:0007669"/>
    <property type="project" value="TreeGrafter"/>
</dbReference>
<dbReference type="Pfam" id="PF01618">
    <property type="entry name" value="MotA_ExbB"/>
    <property type="match status" value="1"/>
</dbReference>
<evidence type="ECO:0000256" key="2">
    <source>
        <dbReference type="ARBA" id="ARBA00022448"/>
    </source>
</evidence>
<keyword evidence="5 8" id="KW-0653">Protein transport</keyword>
<dbReference type="InterPro" id="IPR002898">
    <property type="entry name" value="MotA_ExbB_proton_chnl"/>
</dbReference>
<evidence type="ECO:0000256" key="9">
    <source>
        <dbReference type="SAM" id="Phobius"/>
    </source>
</evidence>
<sequence length="214" mass="23139">MLNTLAEFLDRGGPALWAIFILSILTLTLIFWKILQLVRLGTWKSKGAETALRFWGQGQTSLALSQLSFDPAPRSRVVQAAMQARLSIPEEDAREESARQARAVLSETRIGLRMLELVVTIAPLLGLLGTVLGMIDAFQSLQDSGQQADPATLAGGIWEALLTTAAGMAVAIPASVALSVFDGLSDRLAHDLEDLVSRVFTTPWTYDEEDEGSA</sequence>
<organism evidence="11 12">
    <name type="scientific">Maliponia aquimaris</name>
    <dbReference type="NCBI Taxonomy" id="1673631"/>
    <lineage>
        <taxon>Bacteria</taxon>
        <taxon>Pseudomonadati</taxon>
        <taxon>Pseudomonadota</taxon>
        <taxon>Alphaproteobacteria</taxon>
        <taxon>Rhodobacterales</taxon>
        <taxon>Paracoccaceae</taxon>
        <taxon>Maliponia</taxon>
    </lineage>
</organism>
<evidence type="ECO:0000259" key="10">
    <source>
        <dbReference type="Pfam" id="PF01618"/>
    </source>
</evidence>
<keyword evidence="6 9" id="KW-1133">Transmembrane helix</keyword>
<keyword evidence="2 8" id="KW-0813">Transport</keyword>
<name>A0A238KKT3_9RHOB</name>
<dbReference type="EMBL" id="FXYF01000007">
    <property type="protein sequence ID" value="SMX43391.1"/>
    <property type="molecule type" value="Genomic_DNA"/>
</dbReference>
<keyword evidence="7 9" id="KW-0472">Membrane</keyword>
<evidence type="ECO:0000256" key="6">
    <source>
        <dbReference type="ARBA" id="ARBA00022989"/>
    </source>
</evidence>
<feature type="domain" description="MotA/TolQ/ExbB proton channel" evidence="10">
    <location>
        <begin position="73"/>
        <end position="193"/>
    </location>
</feature>
<evidence type="ECO:0000313" key="11">
    <source>
        <dbReference type="EMBL" id="SMX43391.1"/>
    </source>
</evidence>
<feature type="transmembrane region" description="Helical" evidence="9">
    <location>
        <begin position="155"/>
        <end position="181"/>
    </location>
</feature>
<feature type="transmembrane region" description="Helical" evidence="9">
    <location>
        <begin position="115"/>
        <end position="135"/>
    </location>
</feature>
<gene>
    <name evidence="11" type="primary">exbB_2</name>
    <name evidence="11" type="ORF">MAA8898_02814</name>
</gene>
<keyword evidence="3" id="KW-1003">Cell membrane</keyword>
<dbReference type="GO" id="GO:0005886">
    <property type="term" value="C:plasma membrane"/>
    <property type="evidence" value="ECO:0007669"/>
    <property type="project" value="UniProtKB-SubCell"/>
</dbReference>
<dbReference type="PANTHER" id="PTHR30625:SF15">
    <property type="entry name" value="BIOPOLYMER TRANSPORT PROTEIN EXBB"/>
    <property type="match status" value="1"/>
</dbReference>
<reference evidence="11 12" key="1">
    <citation type="submission" date="2017-05" db="EMBL/GenBank/DDBJ databases">
        <authorList>
            <person name="Song R."/>
            <person name="Chenine A.L."/>
            <person name="Ruprecht R.M."/>
        </authorList>
    </citation>
    <scope>NUCLEOTIDE SEQUENCE [LARGE SCALE GENOMIC DNA]</scope>
    <source>
        <strain evidence="11 12">CECT 8898</strain>
    </source>
</reference>
<protein>
    <submittedName>
        <fullName evidence="11">Biopolymer transport protein ExbB</fullName>
    </submittedName>
</protein>
<evidence type="ECO:0000256" key="8">
    <source>
        <dbReference type="RuleBase" id="RU004057"/>
    </source>
</evidence>
<dbReference type="InterPro" id="IPR050790">
    <property type="entry name" value="ExbB/TolQ_transport"/>
</dbReference>
<comment type="similarity">
    <text evidence="8">Belongs to the exbB/tolQ family.</text>
</comment>
<feature type="transmembrane region" description="Helical" evidence="9">
    <location>
        <begin position="15"/>
        <end position="35"/>
    </location>
</feature>
<accession>A0A238KKT3</accession>
<dbReference type="Proteomes" id="UP000207598">
    <property type="component" value="Unassembled WGS sequence"/>
</dbReference>
<evidence type="ECO:0000256" key="7">
    <source>
        <dbReference type="ARBA" id="ARBA00023136"/>
    </source>
</evidence>
<keyword evidence="12" id="KW-1185">Reference proteome</keyword>
<dbReference type="RefSeq" id="WP_094021635.1">
    <property type="nucleotide sequence ID" value="NZ_FXYF01000007.1"/>
</dbReference>
<comment type="subcellular location">
    <subcellularLocation>
        <location evidence="1">Cell membrane</location>
        <topology evidence="1">Multi-pass membrane protein</topology>
    </subcellularLocation>
    <subcellularLocation>
        <location evidence="8">Membrane</location>
        <topology evidence="8">Multi-pass membrane protein</topology>
    </subcellularLocation>
</comment>
<evidence type="ECO:0000256" key="5">
    <source>
        <dbReference type="ARBA" id="ARBA00022927"/>
    </source>
</evidence>
<evidence type="ECO:0000256" key="1">
    <source>
        <dbReference type="ARBA" id="ARBA00004651"/>
    </source>
</evidence>
<dbReference type="AlphaFoldDB" id="A0A238KKT3"/>
<evidence type="ECO:0000256" key="4">
    <source>
        <dbReference type="ARBA" id="ARBA00022692"/>
    </source>
</evidence>